<organism evidence="5 6">
    <name type="scientific">Rhodanobacter humi</name>
    <dbReference type="NCBI Taxonomy" id="1888173"/>
    <lineage>
        <taxon>Bacteria</taxon>
        <taxon>Pseudomonadati</taxon>
        <taxon>Pseudomonadota</taxon>
        <taxon>Gammaproteobacteria</taxon>
        <taxon>Lysobacterales</taxon>
        <taxon>Rhodanobacteraceae</taxon>
        <taxon>Rhodanobacter</taxon>
    </lineage>
</organism>
<protein>
    <recommendedName>
        <fullName evidence="2">asparagine synthase (glutamine-hydrolyzing)</fullName>
        <ecNumber evidence="2">6.3.5.4</ecNumber>
    </recommendedName>
</protein>
<comment type="catalytic activity">
    <reaction evidence="3">
        <text>L-aspartate + L-glutamine + ATP + H2O = L-asparagine + L-glutamate + AMP + diphosphate + H(+)</text>
        <dbReference type="Rhea" id="RHEA:12228"/>
        <dbReference type="ChEBI" id="CHEBI:15377"/>
        <dbReference type="ChEBI" id="CHEBI:15378"/>
        <dbReference type="ChEBI" id="CHEBI:29985"/>
        <dbReference type="ChEBI" id="CHEBI:29991"/>
        <dbReference type="ChEBI" id="CHEBI:30616"/>
        <dbReference type="ChEBI" id="CHEBI:33019"/>
        <dbReference type="ChEBI" id="CHEBI:58048"/>
        <dbReference type="ChEBI" id="CHEBI:58359"/>
        <dbReference type="ChEBI" id="CHEBI:456215"/>
        <dbReference type="EC" id="6.3.5.4"/>
    </reaction>
</comment>
<dbReference type="InterPro" id="IPR014729">
    <property type="entry name" value="Rossmann-like_a/b/a_fold"/>
</dbReference>
<keyword evidence="6" id="KW-1185">Reference proteome</keyword>
<dbReference type="EMBL" id="JBGBPY010000001">
    <property type="protein sequence ID" value="MEY2181995.1"/>
    <property type="molecule type" value="Genomic_DNA"/>
</dbReference>
<reference evidence="5 6" key="1">
    <citation type="submission" date="2024-07" db="EMBL/GenBank/DDBJ databases">
        <title>Molecular mechanisms and environmental adaptations of flagellar loss and biofilm growth of Rhodanobacter under environmental stress.</title>
        <authorList>
            <person name="Chen M."/>
        </authorList>
    </citation>
    <scope>NUCLEOTIDE SEQUENCE [LARGE SCALE GENOMIC DNA]</scope>
    <source>
        <strain evidence="5 6">RS22</strain>
    </source>
</reference>
<accession>A0ABV4APB2</accession>
<dbReference type="Proteomes" id="UP001562159">
    <property type="component" value="Unassembled WGS sequence"/>
</dbReference>
<comment type="pathway">
    <text evidence="1">Amino-acid biosynthesis; L-asparagine biosynthesis; L-asparagine from L-aspartate (L-Gln route): step 1/1.</text>
</comment>
<dbReference type="InterPro" id="IPR001962">
    <property type="entry name" value="Asn_synthase"/>
</dbReference>
<gene>
    <name evidence="5" type="ORF">AB7878_06160</name>
</gene>
<dbReference type="Pfam" id="PF00733">
    <property type="entry name" value="Asn_synthase"/>
    <property type="match status" value="1"/>
</dbReference>
<evidence type="ECO:0000313" key="6">
    <source>
        <dbReference type="Proteomes" id="UP001562159"/>
    </source>
</evidence>
<evidence type="ECO:0000256" key="1">
    <source>
        <dbReference type="ARBA" id="ARBA00005187"/>
    </source>
</evidence>
<dbReference type="InterPro" id="IPR051786">
    <property type="entry name" value="ASN_synthetase/amidase"/>
</dbReference>
<dbReference type="SUPFAM" id="SSF52402">
    <property type="entry name" value="Adenine nucleotide alpha hydrolases-like"/>
    <property type="match status" value="1"/>
</dbReference>
<proteinExistence type="predicted"/>
<evidence type="ECO:0000256" key="2">
    <source>
        <dbReference type="ARBA" id="ARBA00012737"/>
    </source>
</evidence>
<dbReference type="PANTHER" id="PTHR43284:SF1">
    <property type="entry name" value="ASPARAGINE SYNTHETASE"/>
    <property type="match status" value="1"/>
</dbReference>
<dbReference type="Gene3D" id="3.40.50.620">
    <property type="entry name" value="HUPs"/>
    <property type="match status" value="2"/>
</dbReference>
<comment type="caution">
    <text evidence="5">The sequence shown here is derived from an EMBL/GenBank/DDBJ whole genome shotgun (WGS) entry which is preliminary data.</text>
</comment>
<evidence type="ECO:0000313" key="5">
    <source>
        <dbReference type="EMBL" id="MEY2181995.1"/>
    </source>
</evidence>
<dbReference type="PANTHER" id="PTHR43284">
    <property type="entry name" value="ASPARAGINE SYNTHETASE (GLUTAMINE-HYDROLYZING)"/>
    <property type="match status" value="1"/>
</dbReference>
<evidence type="ECO:0000256" key="3">
    <source>
        <dbReference type="ARBA" id="ARBA00048741"/>
    </source>
</evidence>
<sequence>MCYLYIALSGNSVGRPEASEWSLAGPLRDLGMECRGRVGGVVLFAPKETPTLHLPGGGILLGDLYDEGGRPVNDLVDLQHLSTQSTLRQHLLDHHWGEYLLFQPTEEEVNSTTLMRDPSGGIACVYSLQHGNGFITSDLAIASSLGLHRDRIDWDFVRHSLIYPHMKISRTGLAEISELLPGCVLSMGGKKTSTSMAWSPWRFVSPTGRQSDPITAARMIREVTTSVIHAMAKTDRTVLLELSGGLDSSIVGVCLSNANARVACCTVITPLPGADERSYASQIAERLGIELLQQPLDYADADIDFELPKHSPRPAVWALGRAVARAMDNAAESQGVNSLFSGGGGDTVFCYLRSAAPAADAFRARGLAAGYKAIVNLSRLHGCTVTKAARLALRKLSLNPRAPYKPDYLLLPRTDEISPLELHPWFSAPSNALHGDRERIFDLAGNQMFADATLRAGHRRVRMPLLSQPVMEACLRVPSWMWISGGQNRTVARAAFAARLPQDVLERRSKGTFMNYTFAVYRKNKEAIGRFLLDGHLRSRGLLDPHKLNLFLESPLPARDHSFMRIFDLCMIENWVRNHA</sequence>
<feature type="domain" description="Asparagine synthetase" evidence="4">
    <location>
        <begin position="225"/>
        <end position="577"/>
    </location>
</feature>
<dbReference type="EC" id="6.3.5.4" evidence="2"/>
<evidence type="ECO:0000259" key="4">
    <source>
        <dbReference type="Pfam" id="PF00733"/>
    </source>
</evidence>
<name>A0ABV4APB2_9GAMM</name>